<protein>
    <submittedName>
        <fullName evidence="1">IP05714p</fullName>
    </submittedName>
</protein>
<dbReference type="EMBL" id="BT022437">
    <property type="protein sequence ID" value="AAY54853.1"/>
    <property type="molecule type" value="mRNA"/>
</dbReference>
<accession>Q4V669</accession>
<reference evidence="1" key="1">
    <citation type="submission" date="2005-05" db="EMBL/GenBank/DDBJ databases">
        <authorList>
            <person name="Stapleton M."/>
            <person name="Carlson J."/>
            <person name="Chavez C."/>
            <person name="Frise E."/>
            <person name="George R."/>
            <person name="Pacleb J."/>
            <person name="Park S."/>
            <person name="Wan K."/>
            <person name="Yu C."/>
            <person name="Celniker S."/>
        </authorList>
    </citation>
    <scope>NUCLEOTIDE SEQUENCE</scope>
</reference>
<dbReference type="AlphaFoldDB" id="Q4V669"/>
<sequence>MSTHCMDLFSLFMKCLRIFRASASSRILPTLFESAYILSASQSFMFSISSS</sequence>
<proteinExistence type="evidence at transcript level"/>
<evidence type="ECO:0000313" key="1">
    <source>
        <dbReference type="EMBL" id="AAY54853.1"/>
    </source>
</evidence>
<name>Q4V669_DROME</name>
<organism evidence="1">
    <name type="scientific">Drosophila melanogaster</name>
    <name type="common">Fruit fly</name>
    <dbReference type="NCBI Taxonomy" id="7227"/>
    <lineage>
        <taxon>Eukaryota</taxon>
        <taxon>Metazoa</taxon>
        <taxon>Ecdysozoa</taxon>
        <taxon>Arthropoda</taxon>
        <taxon>Hexapoda</taxon>
        <taxon>Insecta</taxon>
        <taxon>Pterygota</taxon>
        <taxon>Neoptera</taxon>
        <taxon>Endopterygota</taxon>
        <taxon>Diptera</taxon>
        <taxon>Brachycera</taxon>
        <taxon>Muscomorpha</taxon>
        <taxon>Ephydroidea</taxon>
        <taxon>Drosophilidae</taxon>
        <taxon>Drosophila</taxon>
        <taxon>Sophophora</taxon>
    </lineage>
</organism>